<dbReference type="GO" id="GO:0016747">
    <property type="term" value="F:acyltransferase activity, transferring groups other than amino-acyl groups"/>
    <property type="evidence" value="ECO:0007669"/>
    <property type="project" value="InterPro"/>
</dbReference>
<dbReference type="PROSITE" id="PS51186">
    <property type="entry name" value="GNAT"/>
    <property type="match status" value="1"/>
</dbReference>
<protein>
    <submittedName>
        <fullName evidence="2">UDP-4-amino-4, 6-dideoxy-N-acetyl-beta-L-altrosamine N-acetyltransferase</fullName>
        <ecNumber evidence="2">2.3.1.202</ecNumber>
    </submittedName>
</protein>
<dbReference type="NCBIfam" id="TIGR03585">
    <property type="entry name" value="PseH"/>
    <property type="match status" value="1"/>
</dbReference>
<dbReference type="OrthoDB" id="9799096at2"/>
<evidence type="ECO:0000259" key="1">
    <source>
        <dbReference type="PROSITE" id="PS51186"/>
    </source>
</evidence>
<organism evidence="2 3">
    <name type="scientific">Hymenobacter rubripertinctus</name>
    <dbReference type="NCBI Taxonomy" id="2029981"/>
    <lineage>
        <taxon>Bacteria</taxon>
        <taxon>Pseudomonadati</taxon>
        <taxon>Bacteroidota</taxon>
        <taxon>Cytophagia</taxon>
        <taxon>Cytophagales</taxon>
        <taxon>Hymenobacteraceae</taxon>
        <taxon>Hymenobacter</taxon>
    </lineage>
</organism>
<keyword evidence="2" id="KW-0012">Acyltransferase</keyword>
<dbReference type="Proteomes" id="UP000284250">
    <property type="component" value="Unassembled WGS sequence"/>
</dbReference>
<name>A0A418QVW4_9BACT</name>
<dbReference type="Gene3D" id="3.40.630.30">
    <property type="match status" value="1"/>
</dbReference>
<dbReference type="PANTHER" id="PTHR43415:SF3">
    <property type="entry name" value="GNAT-FAMILY ACETYLTRANSFERASE"/>
    <property type="match status" value="1"/>
</dbReference>
<dbReference type="InterPro" id="IPR016181">
    <property type="entry name" value="Acyl_CoA_acyltransferase"/>
</dbReference>
<reference evidence="2 3" key="2">
    <citation type="submission" date="2019-01" db="EMBL/GenBank/DDBJ databases">
        <title>Hymenobacter humicola sp. nov., isolated from soils in Antarctica.</title>
        <authorList>
            <person name="Sedlacek I."/>
            <person name="Holochova P."/>
            <person name="Kralova S."/>
            <person name="Pantucek R."/>
            <person name="Stankova E."/>
            <person name="Vrbovska V."/>
            <person name="Kristofova L."/>
            <person name="Svec P."/>
            <person name="Busse H.-J."/>
        </authorList>
    </citation>
    <scope>NUCLEOTIDE SEQUENCE [LARGE SCALE GENOMIC DNA]</scope>
    <source>
        <strain evidence="2 3">CCM 8852</strain>
    </source>
</reference>
<feature type="domain" description="N-acetyltransferase" evidence="1">
    <location>
        <begin position="6"/>
        <end position="171"/>
    </location>
</feature>
<proteinExistence type="predicted"/>
<keyword evidence="2" id="KW-0808">Transferase</keyword>
<dbReference type="SUPFAM" id="SSF55729">
    <property type="entry name" value="Acyl-CoA N-acyltransferases (Nat)"/>
    <property type="match status" value="1"/>
</dbReference>
<gene>
    <name evidence="2" type="primary">pseH</name>
    <name evidence="2" type="ORF">D0T11_12720</name>
</gene>
<sequence>MLPAPDLLRPLVADDLEMVRAWRSSEAVAQYMYSAEPISAEQQQAWFARLQQDPTKQYWIILHQGRPVGVANLYAIHTAFRTCYWAFYLAEQQTRGSGLGAKVELAVLEHVFGELKLNKLLCEVFVDNAKVIALHEKFGFRRESYFREHIYKDGSYRDVVGLALLRREWLPLQPGLRAKLYRTPAA</sequence>
<dbReference type="PANTHER" id="PTHR43415">
    <property type="entry name" value="SPERMIDINE N(1)-ACETYLTRANSFERASE"/>
    <property type="match status" value="1"/>
</dbReference>
<evidence type="ECO:0000313" key="3">
    <source>
        <dbReference type="Proteomes" id="UP000284250"/>
    </source>
</evidence>
<dbReference type="RefSeq" id="WP_119656164.1">
    <property type="nucleotide sequence ID" value="NZ_JBHUOI010000073.1"/>
</dbReference>
<dbReference type="Pfam" id="PF13302">
    <property type="entry name" value="Acetyltransf_3"/>
    <property type="match status" value="1"/>
</dbReference>
<reference evidence="2 3" key="1">
    <citation type="submission" date="2018-09" db="EMBL/GenBank/DDBJ databases">
        <authorList>
            <person name="Zeman M."/>
            <person name="Pardy F."/>
        </authorList>
    </citation>
    <scope>NUCLEOTIDE SEQUENCE [LARGE SCALE GENOMIC DNA]</scope>
    <source>
        <strain evidence="2 3">CCM 8852</strain>
    </source>
</reference>
<dbReference type="EC" id="2.3.1.202" evidence="2"/>
<dbReference type="AlphaFoldDB" id="A0A418QVW4"/>
<accession>A0A418QVW4</accession>
<comment type="caution">
    <text evidence="2">The sequence shown here is derived from an EMBL/GenBank/DDBJ whole genome shotgun (WGS) entry which is preliminary data.</text>
</comment>
<dbReference type="InterPro" id="IPR000182">
    <property type="entry name" value="GNAT_dom"/>
</dbReference>
<evidence type="ECO:0000313" key="2">
    <source>
        <dbReference type="EMBL" id="RIY09284.1"/>
    </source>
</evidence>
<dbReference type="EMBL" id="QYCN01000017">
    <property type="protein sequence ID" value="RIY09284.1"/>
    <property type="molecule type" value="Genomic_DNA"/>
</dbReference>
<keyword evidence="3" id="KW-1185">Reference proteome</keyword>
<dbReference type="InterPro" id="IPR020036">
    <property type="entry name" value="PseH"/>
</dbReference>